<evidence type="ECO:0000313" key="4">
    <source>
        <dbReference type="EMBL" id="KAF5570126.1"/>
    </source>
</evidence>
<dbReference type="InterPro" id="IPR036282">
    <property type="entry name" value="Glutathione-S-Trfase_C_sf"/>
</dbReference>
<dbReference type="PROSITE" id="PS50405">
    <property type="entry name" value="GST_CTER"/>
    <property type="match status" value="1"/>
</dbReference>
<dbReference type="PANTHER" id="PTHR44051">
    <property type="entry name" value="GLUTATHIONE S-TRANSFERASE-RELATED"/>
    <property type="match status" value="1"/>
</dbReference>
<comment type="similarity">
    <text evidence="1">Belongs to the GST superfamily.</text>
</comment>
<dbReference type="InterPro" id="IPR004046">
    <property type="entry name" value="GST_C"/>
</dbReference>
<dbReference type="InterPro" id="IPR010987">
    <property type="entry name" value="Glutathione-S-Trfase_C-like"/>
</dbReference>
<accession>A0A8H5NKP7</accession>
<dbReference type="PANTHER" id="PTHR44051:SF9">
    <property type="entry name" value="GLUTATHIONE S-TRANSFERASE 1"/>
    <property type="match status" value="1"/>
</dbReference>
<dbReference type="SFLD" id="SFLDS00019">
    <property type="entry name" value="Glutathione_Transferase_(cytos"/>
    <property type="match status" value="1"/>
</dbReference>
<comment type="caution">
    <text evidence="4">The sequence shown here is derived from an EMBL/GenBank/DDBJ whole genome shotgun (WGS) entry which is preliminary data.</text>
</comment>
<proteinExistence type="inferred from homology"/>
<feature type="domain" description="GST C-terminal" evidence="3">
    <location>
        <begin position="788"/>
        <end position="924"/>
    </location>
</feature>
<dbReference type="AlphaFoldDB" id="A0A8H5NKP7"/>
<dbReference type="SFLD" id="SFLDG00358">
    <property type="entry name" value="Main_(cytGST)"/>
    <property type="match status" value="1"/>
</dbReference>
<keyword evidence="5" id="KW-1185">Reference proteome</keyword>
<dbReference type="InterPro" id="IPR036249">
    <property type="entry name" value="Thioredoxin-like_sf"/>
</dbReference>
<sequence>MANTLALVPAGAAGGQFEQQGSIDWIQIARMSVSVPISILARVTAADVSPLTIVVGQEMSSLFRLSTTGHDRLIESLGKLRSFSAFGDAIWFGFGIKHIVRVLAETGKGLTCLTLCGCLSEIHSAKASAEILIRLADACEAPDDLRPSASQWINLVGACSGLLKSTTFSCIAEQFMAFHRSNVNVKSIDEPGDVAKALLAVARVSSGVLSSITLTGGRSCGWIAALGLCFLGLDVEIRSADNASIYKSTTDDDSIRLLVIYGASQSTSQVQVSRTAYFIDSIDPVLRRDGKRSDFILSGTVPWDRCLSITFRDSFGLLLDEKEEFGRLIAAAAGVFQGLTNSERSSYFTSEHLVGWFGFKPGQYGHGFLHSVTSLFPELLPLVPHLVLSDDNSVDDSVEAYNQASRNLARRCQCAYCTGRKPKLRSYCLPVLAETIVFLVWNVSSIRLHADLKPYHSSLRFIYQIHSRDEMSDYSFGEVETDGGHYPACWGKVVRLVQSLGLASIYHTAQFLFTNDFNPSEKCKAFTANPVGGLCFYFGILCSVSDRPGEAATLHVVPGVIQTTAGRQYSFIADKTATGPDGLLEFGLNYYRPSDTHRYRIDYEASVTESLGGNTTIPILSMDTGSSDLNVKLSIEESTNGLLIDLHYTSGAGTCRVGAYTMLKYIIQNSGLVHCTHHDCVKMDQIECGISIIDGEGSQPDITLYFLNASRAIRIAWLLEELDIPYKLVTSPRAANGLAPPEFKAKIPTRLGTSPVIQDGDLVIQESGAILEYLIELYDPTSRLLPQEAEARARVREWIEASEGTFMMNAVPIIITRMGMPKEAAQYVPGLEAAIAPRVHEAMQWLESELESGPSKGQFIVGTNLTAADIMMGFSIECIFAMKLGTESRDWPLISKWLANMKEREAYKRAVEKTGYSIYFALRFSAIRAYV</sequence>
<evidence type="ECO:0000313" key="5">
    <source>
        <dbReference type="Proteomes" id="UP000544095"/>
    </source>
</evidence>
<dbReference type="Pfam" id="PF00043">
    <property type="entry name" value="GST_C"/>
    <property type="match status" value="1"/>
</dbReference>
<name>A0A8H5NKP7_9HYPO</name>
<dbReference type="Pfam" id="PF13417">
    <property type="entry name" value="GST_N_3"/>
    <property type="match status" value="1"/>
</dbReference>
<evidence type="ECO:0008006" key="6">
    <source>
        <dbReference type="Google" id="ProtNLM"/>
    </source>
</evidence>
<dbReference type="CDD" id="cd03046">
    <property type="entry name" value="GST_N_GTT1_like"/>
    <property type="match status" value="1"/>
</dbReference>
<evidence type="ECO:0000259" key="3">
    <source>
        <dbReference type="PROSITE" id="PS50405"/>
    </source>
</evidence>
<dbReference type="SFLD" id="SFLDG01150">
    <property type="entry name" value="Main.1:_Beta-like"/>
    <property type="match status" value="1"/>
</dbReference>
<organism evidence="4 5">
    <name type="scientific">Fusarium pseudoanthophilum</name>
    <dbReference type="NCBI Taxonomy" id="48495"/>
    <lineage>
        <taxon>Eukaryota</taxon>
        <taxon>Fungi</taxon>
        <taxon>Dikarya</taxon>
        <taxon>Ascomycota</taxon>
        <taxon>Pezizomycotina</taxon>
        <taxon>Sordariomycetes</taxon>
        <taxon>Hypocreomycetidae</taxon>
        <taxon>Hypocreales</taxon>
        <taxon>Nectriaceae</taxon>
        <taxon>Fusarium</taxon>
        <taxon>Fusarium fujikuroi species complex</taxon>
    </lineage>
</organism>
<dbReference type="EMBL" id="JAAOAR010001169">
    <property type="protein sequence ID" value="KAF5570126.1"/>
    <property type="molecule type" value="Genomic_DNA"/>
</dbReference>
<dbReference type="Gene3D" id="3.40.30.10">
    <property type="entry name" value="Glutaredoxin"/>
    <property type="match status" value="1"/>
</dbReference>
<dbReference type="InterPro" id="IPR004045">
    <property type="entry name" value="Glutathione_S-Trfase_N"/>
</dbReference>
<reference evidence="4 5" key="1">
    <citation type="submission" date="2020-05" db="EMBL/GenBank/DDBJ databases">
        <title>Identification and distribution of gene clusters putatively required for synthesis of sphingolipid metabolism inhibitors in phylogenetically diverse species of the filamentous fungus Fusarium.</title>
        <authorList>
            <person name="Kim H.-S."/>
            <person name="Busman M."/>
            <person name="Brown D.W."/>
            <person name="Divon H."/>
            <person name="Uhlig S."/>
            <person name="Proctor R.H."/>
        </authorList>
    </citation>
    <scope>NUCLEOTIDE SEQUENCE [LARGE SCALE GENOMIC DNA]</scope>
    <source>
        <strain evidence="4 5">NRRL 25211</strain>
    </source>
</reference>
<dbReference type="PROSITE" id="PS50404">
    <property type="entry name" value="GST_NTER"/>
    <property type="match status" value="1"/>
</dbReference>
<dbReference type="SUPFAM" id="SSF52833">
    <property type="entry name" value="Thioredoxin-like"/>
    <property type="match status" value="1"/>
</dbReference>
<protein>
    <recommendedName>
        <fullName evidence="6">Glutathione S-transferase</fullName>
    </recommendedName>
</protein>
<evidence type="ECO:0000259" key="2">
    <source>
        <dbReference type="PROSITE" id="PS50404"/>
    </source>
</evidence>
<dbReference type="Proteomes" id="UP000544095">
    <property type="component" value="Unassembled WGS sequence"/>
</dbReference>
<dbReference type="SUPFAM" id="SSF47616">
    <property type="entry name" value="GST C-terminal domain-like"/>
    <property type="match status" value="1"/>
</dbReference>
<dbReference type="InterPro" id="IPR040079">
    <property type="entry name" value="Glutathione_S-Trfase"/>
</dbReference>
<dbReference type="Gene3D" id="1.20.1050.10">
    <property type="match status" value="1"/>
</dbReference>
<gene>
    <name evidence="4" type="ORF">FPANT_13801</name>
</gene>
<feature type="domain" description="GST N-terminal" evidence="2">
    <location>
        <begin position="699"/>
        <end position="782"/>
    </location>
</feature>
<evidence type="ECO:0000256" key="1">
    <source>
        <dbReference type="ARBA" id="ARBA00007409"/>
    </source>
</evidence>